<dbReference type="Pfam" id="PF03772">
    <property type="entry name" value="Competence"/>
    <property type="match status" value="1"/>
</dbReference>
<protein>
    <submittedName>
        <fullName evidence="8">DNA internalization-related competence protein ComEC/Rec2</fullName>
    </submittedName>
</protein>
<dbReference type="EMBL" id="CP069798">
    <property type="protein sequence ID" value="QRQ83377.1"/>
    <property type="molecule type" value="Genomic_DNA"/>
</dbReference>
<gene>
    <name evidence="8" type="ORF">JQU52_12585</name>
</gene>
<dbReference type="GO" id="GO:0005886">
    <property type="term" value="C:plasma membrane"/>
    <property type="evidence" value="ECO:0007669"/>
    <property type="project" value="UniProtKB-SubCell"/>
</dbReference>
<organism evidence="8 9">
    <name type="scientific">Paralysiella testudinis</name>
    <dbReference type="NCBI Taxonomy" id="2809020"/>
    <lineage>
        <taxon>Bacteria</taxon>
        <taxon>Pseudomonadati</taxon>
        <taxon>Pseudomonadota</taxon>
        <taxon>Betaproteobacteria</taxon>
        <taxon>Neisseriales</taxon>
        <taxon>Neisseriaceae</taxon>
        <taxon>Paralysiella</taxon>
    </lineage>
</organism>
<dbReference type="InterPro" id="IPR025405">
    <property type="entry name" value="DUF4131"/>
</dbReference>
<evidence type="ECO:0000256" key="6">
    <source>
        <dbReference type="SAM" id="Phobius"/>
    </source>
</evidence>
<dbReference type="InterPro" id="IPR004797">
    <property type="entry name" value="Competence_ComEC/Rec2"/>
</dbReference>
<accession>A0A892ZNQ1</accession>
<reference evidence="8" key="1">
    <citation type="submission" date="2021-02" db="EMBL/GenBank/DDBJ databases">
        <title>Neisseriaceae sp. 26B isolated from the cloaca of a Common Toad-headed Turtle (Mesoclemmys nasuta).</title>
        <authorList>
            <person name="Spergser J."/>
            <person name="Busse H.-J."/>
        </authorList>
    </citation>
    <scope>NUCLEOTIDE SEQUENCE</scope>
    <source>
        <strain evidence="8">26B</strain>
    </source>
</reference>
<evidence type="ECO:0000259" key="7">
    <source>
        <dbReference type="SMART" id="SM00849"/>
    </source>
</evidence>
<keyword evidence="2" id="KW-1003">Cell membrane</keyword>
<dbReference type="Proteomes" id="UP000653156">
    <property type="component" value="Chromosome"/>
</dbReference>
<feature type="transmembrane region" description="Helical" evidence="6">
    <location>
        <begin position="231"/>
        <end position="254"/>
    </location>
</feature>
<feature type="transmembrane region" description="Helical" evidence="6">
    <location>
        <begin position="366"/>
        <end position="385"/>
    </location>
</feature>
<dbReference type="KEGG" id="ptes:JQU52_12585"/>
<comment type="subcellular location">
    <subcellularLocation>
        <location evidence="1">Cell membrane</location>
        <topology evidence="1">Multi-pass membrane protein</topology>
    </subcellularLocation>
</comment>
<evidence type="ECO:0000313" key="9">
    <source>
        <dbReference type="Proteomes" id="UP000653156"/>
    </source>
</evidence>
<dbReference type="InterPro" id="IPR052159">
    <property type="entry name" value="Competence_DNA_uptake"/>
</dbReference>
<keyword evidence="9" id="KW-1185">Reference proteome</keyword>
<feature type="transmembrane region" description="Helical" evidence="6">
    <location>
        <begin position="266"/>
        <end position="287"/>
    </location>
</feature>
<evidence type="ECO:0000256" key="3">
    <source>
        <dbReference type="ARBA" id="ARBA00022692"/>
    </source>
</evidence>
<feature type="transmembrane region" description="Helical" evidence="6">
    <location>
        <begin position="397"/>
        <end position="416"/>
    </location>
</feature>
<evidence type="ECO:0000256" key="5">
    <source>
        <dbReference type="ARBA" id="ARBA00023136"/>
    </source>
</evidence>
<dbReference type="InterPro" id="IPR004477">
    <property type="entry name" value="ComEC_N"/>
</dbReference>
<dbReference type="SMART" id="SM00849">
    <property type="entry name" value="Lactamase_B"/>
    <property type="match status" value="1"/>
</dbReference>
<proteinExistence type="predicted"/>
<feature type="transmembrane region" description="Helical" evidence="6">
    <location>
        <begin position="43"/>
        <end position="59"/>
    </location>
</feature>
<keyword evidence="4 6" id="KW-1133">Transmembrane helix</keyword>
<dbReference type="InterPro" id="IPR035681">
    <property type="entry name" value="ComA-like_MBL"/>
</dbReference>
<dbReference type="Pfam" id="PF00753">
    <property type="entry name" value="Lactamase_B"/>
    <property type="match status" value="1"/>
</dbReference>
<evidence type="ECO:0000256" key="2">
    <source>
        <dbReference type="ARBA" id="ARBA00022475"/>
    </source>
</evidence>
<dbReference type="PANTHER" id="PTHR30619">
    <property type="entry name" value="DNA INTERNALIZATION/COMPETENCE PROTEIN COMEC/REC2"/>
    <property type="match status" value="1"/>
</dbReference>
<feature type="transmembrane region" description="Helical" evidence="6">
    <location>
        <begin position="7"/>
        <end position="37"/>
    </location>
</feature>
<dbReference type="InterPro" id="IPR001279">
    <property type="entry name" value="Metallo-B-lactamas"/>
</dbReference>
<evidence type="ECO:0000256" key="4">
    <source>
        <dbReference type="ARBA" id="ARBA00022989"/>
    </source>
</evidence>
<feature type="transmembrane region" description="Helical" evidence="6">
    <location>
        <begin position="335"/>
        <end position="354"/>
    </location>
</feature>
<dbReference type="Gene3D" id="3.60.15.10">
    <property type="entry name" value="Ribonuclease Z/Hydroxyacylglutathione hydrolase-like"/>
    <property type="match status" value="1"/>
</dbReference>
<feature type="domain" description="Metallo-beta-lactamase" evidence="7">
    <location>
        <begin position="508"/>
        <end position="688"/>
    </location>
</feature>
<keyword evidence="5 6" id="KW-0472">Membrane</keyword>
<dbReference type="NCBIfam" id="TIGR00361">
    <property type="entry name" value="ComEC_Rec2"/>
    <property type="match status" value="1"/>
</dbReference>
<dbReference type="Pfam" id="PF13567">
    <property type="entry name" value="DUF4131"/>
    <property type="match status" value="1"/>
</dbReference>
<dbReference type="CDD" id="cd07731">
    <property type="entry name" value="ComA-like_MBL-fold"/>
    <property type="match status" value="1"/>
</dbReference>
<evidence type="ECO:0000256" key="1">
    <source>
        <dbReference type="ARBA" id="ARBA00004651"/>
    </source>
</evidence>
<dbReference type="GO" id="GO:0030420">
    <property type="term" value="P:establishment of competence for transformation"/>
    <property type="evidence" value="ECO:0007669"/>
    <property type="project" value="InterPro"/>
</dbReference>
<dbReference type="SUPFAM" id="SSF56281">
    <property type="entry name" value="Metallo-hydrolase/oxidoreductase"/>
    <property type="match status" value="1"/>
</dbReference>
<dbReference type="InterPro" id="IPR036866">
    <property type="entry name" value="RibonucZ/Hydroxyglut_hydro"/>
</dbReference>
<evidence type="ECO:0000313" key="8">
    <source>
        <dbReference type="EMBL" id="QRQ83377.1"/>
    </source>
</evidence>
<sequence length="751" mass="83071">MPWLPCWVVGVLLSLALPFGGAVYWLAAALLCVLLWAWWRQPWLGWMLAVLLGCAYGVWRAELALAQQWPLVVPQQAAPLVITVATPPQQDERRVRFEALAYTENGQRYRLQLSDYRNREWPLGSRWQVGVRVRPMVGEVNAVGFNREAWALANGIQGVGSIGQMRERLPESATAAIAWQRYRAGLSVRWQATAADYPLGVALMRALSLGEQAALPQAAWQAFRPLGINHLVSISGLHIGLVALWAGWLMRWTLRWLPWQPAQPKLWWLAAGVAAALFYAALAGFAVPTQRALLMLLVLAWGWWRQRHQTPWQVWWAALALVLLFDPLSALAPGFWLSFGLVAALLWAGSGRVAERGLRWRAWRTALRAQWAAALASLVLVAYFFGTVPLLSPLVNAVAIPWFSWLLVPLALLGLLLPWQAPLMWMAALAEYTLRALMWLGEYAPVYAPAQPPWPVVVLGAVAVLVLLLPRGVGLRPWACLCLLMLLGFRQPLLPANTAKITVWDVGQGLAVSVQTRQRHLLFDTGTAAATEMQLLPNLRAQGVRGLDVLVLSHQDADHDGGAAALRQALKPQRVFAGQPQAYADADWCAGGLNWMWDGVWFEFLTLPVASPLGDNDHSCVLRVVAGDKALLLTGDLGVRGEAALLAEYGEDVFSHVLILGHHGSRTSSSPAFLRRVRPEWAVASSGFANAYRHPHPQVVDLLALRQVALYRTDNQGGASVLLAEGQPLQWQPLRPRVPFWQRKPLRGGDD</sequence>
<dbReference type="PANTHER" id="PTHR30619:SF1">
    <property type="entry name" value="RECOMBINATION PROTEIN 2"/>
    <property type="match status" value="1"/>
</dbReference>
<dbReference type="NCBIfam" id="TIGR00360">
    <property type="entry name" value="ComEC_N-term"/>
    <property type="match status" value="1"/>
</dbReference>
<name>A0A892ZNQ1_9NEIS</name>
<keyword evidence="3 6" id="KW-0812">Transmembrane</keyword>
<dbReference type="AlphaFoldDB" id="A0A892ZNQ1"/>
<feature type="transmembrane region" description="Helical" evidence="6">
    <location>
        <begin position="452"/>
        <end position="469"/>
    </location>
</feature>